<dbReference type="InterPro" id="IPR001328">
    <property type="entry name" value="Pept_tRNA_hydro"/>
</dbReference>
<dbReference type="OrthoDB" id="1711136at2759"/>
<dbReference type="EC" id="3.1.1.29" evidence="1"/>
<feature type="compositionally biased region" description="Basic residues" evidence="6">
    <location>
        <begin position="39"/>
        <end position="48"/>
    </location>
</feature>
<evidence type="ECO:0000256" key="2">
    <source>
        <dbReference type="ARBA" id="ARBA00022555"/>
    </source>
</evidence>
<comment type="caution">
    <text evidence="7">The sequence shown here is derived from an EMBL/GenBank/DDBJ whole genome shotgun (WGS) entry which is preliminary data.</text>
</comment>
<evidence type="ECO:0000256" key="4">
    <source>
        <dbReference type="ARBA" id="ARBA00022884"/>
    </source>
</evidence>
<dbReference type="InterPro" id="IPR036416">
    <property type="entry name" value="Pept_tRNA_hydro_sf"/>
</dbReference>
<comment type="similarity">
    <text evidence="5">Belongs to the PTH family.</text>
</comment>
<keyword evidence="8" id="KW-1185">Reference proteome</keyword>
<name>A0A9N9AEG9_9GLOM</name>
<evidence type="ECO:0000256" key="6">
    <source>
        <dbReference type="SAM" id="MobiDB-lite"/>
    </source>
</evidence>
<dbReference type="PROSITE" id="PS01196">
    <property type="entry name" value="PEPT_TRNA_HYDROL_2"/>
    <property type="match status" value="1"/>
</dbReference>
<feature type="region of interest" description="Disordered" evidence="6">
    <location>
        <begin position="26"/>
        <end position="69"/>
    </location>
</feature>
<accession>A0A9N9AEG9</accession>
<dbReference type="AlphaFoldDB" id="A0A9N9AEG9"/>
<evidence type="ECO:0000256" key="5">
    <source>
        <dbReference type="ARBA" id="ARBA00038063"/>
    </source>
</evidence>
<dbReference type="GO" id="GO:0000049">
    <property type="term" value="F:tRNA binding"/>
    <property type="evidence" value="ECO:0007669"/>
    <property type="project" value="UniProtKB-KW"/>
</dbReference>
<evidence type="ECO:0000256" key="1">
    <source>
        <dbReference type="ARBA" id="ARBA00013260"/>
    </source>
</evidence>
<keyword evidence="3" id="KW-0378">Hydrolase</keyword>
<dbReference type="SUPFAM" id="SSF53178">
    <property type="entry name" value="Peptidyl-tRNA hydrolase-like"/>
    <property type="match status" value="1"/>
</dbReference>
<sequence length="251" mass="28296">MLLLDHLAEQYNLNWTRNKDWPGSVATTTISIQPPPLPKKTKQKKPKQDKHLCEDSNNSIYVPRKPSSETENNVLMVNENQLNDNSNGVKTSLSSLTIPKKKNEKVLPVSSSPIIQLDLTLMKPRLLMNISGRSVSKAVKELGFSLSNVIVIHDDMERELGKMSIKNGGSANGHNGIKSLIDCLRTNQFRRLRIGIGRPSSISRSHNVVSDYVLSHIDSTEMQRYKSDVFPRCQQELFKFCAESKNNINEI</sequence>
<dbReference type="NCBIfam" id="TIGR00447">
    <property type="entry name" value="pth"/>
    <property type="match status" value="1"/>
</dbReference>
<evidence type="ECO:0000256" key="3">
    <source>
        <dbReference type="ARBA" id="ARBA00022801"/>
    </source>
</evidence>
<protein>
    <recommendedName>
        <fullName evidence="1">peptidyl-tRNA hydrolase</fullName>
        <ecNumber evidence="1">3.1.1.29</ecNumber>
    </recommendedName>
</protein>
<evidence type="ECO:0000313" key="7">
    <source>
        <dbReference type="EMBL" id="CAG8526199.1"/>
    </source>
</evidence>
<dbReference type="InterPro" id="IPR018171">
    <property type="entry name" value="Pept_tRNA_hydro_CS"/>
</dbReference>
<dbReference type="PANTHER" id="PTHR17224:SF1">
    <property type="entry name" value="PEPTIDYL-TRNA HYDROLASE"/>
    <property type="match status" value="1"/>
</dbReference>
<dbReference type="PANTHER" id="PTHR17224">
    <property type="entry name" value="PEPTIDYL-TRNA HYDROLASE"/>
    <property type="match status" value="1"/>
</dbReference>
<evidence type="ECO:0000313" key="8">
    <source>
        <dbReference type="Proteomes" id="UP000789831"/>
    </source>
</evidence>
<keyword evidence="4" id="KW-0694">RNA-binding</keyword>
<dbReference type="GO" id="GO:0004045">
    <property type="term" value="F:peptidyl-tRNA hydrolase activity"/>
    <property type="evidence" value="ECO:0007669"/>
    <property type="project" value="UniProtKB-EC"/>
</dbReference>
<organism evidence="7 8">
    <name type="scientific">Ambispora gerdemannii</name>
    <dbReference type="NCBI Taxonomy" id="144530"/>
    <lineage>
        <taxon>Eukaryota</taxon>
        <taxon>Fungi</taxon>
        <taxon>Fungi incertae sedis</taxon>
        <taxon>Mucoromycota</taxon>
        <taxon>Glomeromycotina</taxon>
        <taxon>Glomeromycetes</taxon>
        <taxon>Archaeosporales</taxon>
        <taxon>Ambisporaceae</taxon>
        <taxon>Ambispora</taxon>
    </lineage>
</organism>
<keyword evidence="2" id="KW-0820">tRNA-binding</keyword>
<dbReference type="EMBL" id="CAJVPL010000746">
    <property type="protein sequence ID" value="CAG8526199.1"/>
    <property type="molecule type" value="Genomic_DNA"/>
</dbReference>
<dbReference type="Proteomes" id="UP000789831">
    <property type="component" value="Unassembled WGS sequence"/>
</dbReference>
<reference evidence="7" key="1">
    <citation type="submission" date="2021-06" db="EMBL/GenBank/DDBJ databases">
        <authorList>
            <person name="Kallberg Y."/>
            <person name="Tangrot J."/>
            <person name="Rosling A."/>
        </authorList>
    </citation>
    <scope>NUCLEOTIDE SEQUENCE</scope>
    <source>
        <strain evidence="7">MT106</strain>
    </source>
</reference>
<gene>
    <name evidence="7" type="ORF">AGERDE_LOCUS5488</name>
</gene>
<dbReference type="Pfam" id="PF01195">
    <property type="entry name" value="Pept_tRNA_hydro"/>
    <property type="match status" value="1"/>
</dbReference>
<dbReference type="Gene3D" id="3.40.50.1470">
    <property type="entry name" value="Peptidyl-tRNA hydrolase"/>
    <property type="match status" value="1"/>
</dbReference>
<proteinExistence type="inferred from homology"/>